<feature type="compositionally biased region" description="Low complexity" evidence="1">
    <location>
        <begin position="121"/>
        <end position="133"/>
    </location>
</feature>
<dbReference type="AlphaFoldDB" id="A0A1D1ZII2"/>
<evidence type="ECO:0000313" key="2">
    <source>
        <dbReference type="EMBL" id="JAT66631.1"/>
    </source>
</evidence>
<feature type="region of interest" description="Disordered" evidence="1">
    <location>
        <begin position="72"/>
        <end position="92"/>
    </location>
</feature>
<feature type="non-terminal residue" evidence="2">
    <location>
        <position position="1"/>
    </location>
</feature>
<evidence type="ECO:0000256" key="1">
    <source>
        <dbReference type="SAM" id="MobiDB-lite"/>
    </source>
</evidence>
<name>A0A1D1ZII2_9ARAE</name>
<reference evidence="2" key="1">
    <citation type="submission" date="2015-07" db="EMBL/GenBank/DDBJ databases">
        <title>Transcriptome Assembly of Anthurium amnicola.</title>
        <authorList>
            <person name="Suzuki J."/>
        </authorList>
    </citation>
    <scope>NUCLEOTIDE SEQUENCE</scope>
</reference>
<dbReference type="EMBL" id="GDJX01001305">
    <property type="protein sequence ID" value="JAT66631.1"/>
    <property type="molecule type" value="Transcribed_RNA"/>
</dbReference>
<accession>A0A1D1ZII2</accession>
<gene>
    <name evidence="2" type="ORF">g.104515</name>
</gene>
<sequence length="308" mass="33388">VNSWGPPSFSAHAFDSSKTLDSFPATRTMSGRLSASPRTHSTATRAALSAISTGNESFSLRSTHRRIRRRLSSAGASLSPSPSASSSSSTASSAPITSLAVSIRETISYSCLSPLYLYRTGSSPVSSSRSTTPKAKTSDFWEGDPPSRISGAMYPLVPSNLRRRLPACRSFDKTVVGFSEISSISRSAALISPFVWSSSESEDTWISPASSAAAKWQILARCWGSVIMTLELLIRVWTGQRRRRSPDLWGMEGDAAAAPAAVKWWMYWRPWARSVATCIRSTQEASGVYPGLRGFLRQSARLAPVTYS</sequence>
<organism evidence="2">
    <name type="scientific">Anthurium amnicola</name>
    <dbReference type="NCBI Taxonomy" id="1678845"/>
    <lineage>
        <taxon>Eukaryota</taxon>
        <taxon>Viridiplantae</taxon>
        <taxon>Streptophyta</taxon>
        <taxon>Embryophyta</taxon>
        <taxon>Tracheophyta</taxon>
        <taxon>Spermatophyta</taxon>
        <taxon>Magnoliopsida</taxon>
        <taxon>Liliopsida</taxon>
        <taxon>Araceae</taxon>
        <taxon>Pothoideae</taxon>
        <taxon>Potheae</taxon>
        <taxon>Anthurium</taxon>
    </lineage>
</organism>
<protein>
    <submittedName>
        <fullName evidence="2">Uncharacterized protein</fullName>
    </submittedName>
</protein>
<feature type="region of interest" description="Disordered" evidence="1">
    <location>
        <begin position="121"/>
        <end position="142"/>
    </location>
</feature>
<proteinExistence type="predicted"/>